<accession>A0A348WMJ7</accession>
<dbReference type="InterPro" id="IPR037522">
    <property type="entry name" value="HD_GYP_dom"/>
</dbReference>
<dbReference type="GO" id="GO:0008081">
    <property type="term" value="F:phosphoric diester hydrolase activity"/>
    <property type="evidence" value="ECO:0007669"/>
    <property type="project" value="UniProtKB-ARBA"/>
</dbReference>
<evidence type="ECO:0000313" key="6">
    <source>
        <dbReference type="Proteomes" id="UP000262878"/>
    </source>
</evidence>
<dbReference type="Gene3D" id="1.10.3210.10">
    <property type="entry name" value="Hypothetical protein af1432"/>
    <property type="match status" value="1"/>
</dbReference>
<gene>
    <name evidence="5" type="ORF">DCR58_03125</name>
</gene>
<evidence type="ECO:0000259" key="4">
    <source>
        <dbReference type="PROSITE" id="PS51832"/>
    </source>
</evidence>
<evidence type="ECO:0000256" key="2">
    <source>
        <dbReference type="PROSITE-ProRule" id="PRU00110"/>
    </source>
</evidence>
<keyword evidence="1" id="KW-0902">Two-component regulatory system</keyword>
<dbReference type="InterPro" id="IPR008207">
    <property type="entry name" value="Sig_transdc_His_kin_Hpt_dom"/>
</dbReference>
<dbReference type="Pfam" id="PF01627">
    <property type="entry name" value="Hpt"/>
    <property type="match status" value="1"/>
</dbReference>
<protein>
    <submittedName>
        <fullName evidence="5">Metal-dependent phosphohydrolase</fullName>
    </submittedName>
</protein>
<dbReference type="PANTHER" id="PTHR43155">
    <property type="entry name" value="CYCLIC DI-GMP PHOSPHODIESTERASE PA4108-RELATED"/>
    <property type="match status" value="1"/>
</dbReference>
<dbReference type="GO" id="GO:0004672">
    <property type="term" value="F:protein kinase activity"/>
    <property type="evidence" value="ECO:0007669"/>
    <property type="project" value="UniProtKB-ARBA"/>
</dbReference>
<dbReference type="SUPFAM" id="SSF109604">
    <property type="entry name" value="HD-domain/PDEase-like"/>
    <property type="match status" value="1"/>
</dbReference>
<proteinExistence type="predicted"/>
<dbReference type="Gene3D" id="1.20.120.160">
    <property type="entry name" value="HPT domain"/>
    <property type="match status" value="1"/>
</dbReference>
<dbReference type="InterPro" id="IPR036641">
    <property type="entry name" value="HPT_dom_sf"/>
</dbReference>
<dbReference type="SUPFAM" id="SSF47226">
    <property type="entry name" value="Histidine-containing phosphotransfer domain, HPT domain"/>
    <property type="match status" value="1"/>
</dbReference>
<dbReference type="EMBL" id="DMUP01000067">
    <property type="protein sequence ID" value="HAR55759.1"/>
    <property type="molecule type" value="Genomic_DNA"/>
</dbReference>
<evidence type="ECO:0000313" key="5">
    <source>
        <dbReference type="EMBL" id="HAR55759.1"/>
    </source>
</evidence>
<dbReference type="CDD" id="cd00077">
    <property type="entry name" value="HDc"/>
    <property type="match status" value="1"/>
</dbReference>
<organism evidence="5 6">
    <name type="scientific">Idiomarina baltica</name>
    <dbReference type="NCBI Taxonomy" id="190892"/>
    <lineage>
        <taxon>Bacteria</taxon>
        <taxon>Pseudomonadati</taxon>
        <taxon>Pseudomonadota</taxon>
        <taxon>Gammaproteobacteria</taxon>
        <taxon>Alteromonadales</taxon>
        <taxon>Idiomarinaceae</taxon>
        <taxon>Idiomarina</taxon>
    </lineage>
</organism>
<evidence type="ECO:0000256" key="1">
    <source>
        <dbReference type="ARBA" id="ARBA00023012"/>
    </source>
</evidence>
<comment type="caution">
    <text evidence="5">The sequence shown here is derived from an EMBL/GenBank/DDBJ whole genome shotgun (WGS) entry which is preliminary data.</text>
</comment>
<feature type="domain" description="HPt" evidence="3">
    <location>
        <begin position="6"/>
        <end position="110"/>
    </location>
</feature>
<keyword evidence="2" id="KW-0597">Phosphoprotein</keyword>
<sequence>MALFTRPDISTDVYIELMDEIKELHQQAENSVIALESAPDSVSHQASLYRAIHTIKGDLGIIGLTPLIPLIGAVENLLDDVRNQRFSFNASMGDIVFNLIDHVYNFVQSCKDSVRVEYPDQRYQRVIGLCQALDYKHIDTALRKVLVTLAPELVITADLNNKPTYTLNAQDNAEADLSFFESLITHAEQRSSYWQGRAQRQLKLALIINRHAGSPVDDRQLTAACFVHDFGMSFLPLSILHAKDALSDAQSNTLKTHVYLSAKLLENLPQWQKAKQMVLQHHERVDGEGYPNGLKQSDICDGAKILAIVDTFDAMTHERAHNHHLKRPYSRAHAEIKRLAGTQLCPYWVTVFNEAMTELIRVKRTL</sequence>
<dbReference type="CDD" id="cd00088">
    <property type="entry name" value="HPT"/>
    <property type="match status" value="1"/>
</dbReference>
<dbReference type="SMART" id="SM00073">
    <property type="entry name" value="HPT"/>
    <property type="match status" value="1"/>
</dbReference>
<name>A0A348WMJ7_9GAMM</name>
<dbReference type="PROSITE" id="PS50894">
    <property type="entry name" value="HPT"/>
    <property type="match status" value="1"/>
</dbReference>
<evidence type="ECO:0000259" key="3">
    <source>
        <dbReference type="PROSITE" id="PS50894"/>
    </source>
</evidence>
<dbReference type="AlphaFoldDB" id="A0A348WMJ7"/>
<dbReference type="GO" id="GO:0000160">
    <property type="term" value="P:phosphorelay signal transduction system"/>
    <property type="evidence" value="ECO:0007669"/>
    <property type="project" value="UniProtKB-KW"/>
</dbReference>
<dbReference type="InterPro" id="IPR003607">
    <property type="entry name" value="HD/PDEase_dom"/>
</dbReference>
<dbReference type="Proteomes" id="UP000262878">
    <property type="component" value="Unassembled WGS sequence"/>
</dbReference>
<dbReference type="Pfam" id="PF13487">
    <property type="entry name" value="HD_5"/>
    <property type="match status" value="1"/>
</dbReference>
<feature type="domain" description="HD-GYP" evidence="4">
    <location>
        <begin position="172"/>
        <end position="366"/>
    </location>
</feature>
<dbReference type="PROSITE" id="PS51832">
    <property type="entry name" value="HD_GYP"/>
    <property type="match status" value="1"/>
</dbReference>
<feature type="modified residue" description="Phosphohistidine" evidence="2">
    <location>
        <position position="53"/>
    </location>
</feature>
<dbReference type="PANTHER" id="PTHR43155:SF2">
    <property type="entry name" value="CYCLIC DI-GMP PHOSPHODIESTERASE PA4108"/>
    <property type="match status" value="1"/>
</dbReference>
<dbReference type="STRING" id="314276.OS145_05890"/>
<reference evidence="5 6" key="1">
    <citation type="journal article" date="2018" name="Nat. Biotechnol.">
        <title>A standardized bacterial taxonomy based on genome phylogeny substantially revises the tree of life.</title>
        <authorList>
            <person name="Parks D.H."/>
            <person name="Chuvochina M."/>
            <person name="Waite D.W."/>
            <person name="Rinke C."/>
            <person name="Skarshewski A."/>
            <person name="Chaumeil P.A."/>
            <person name="Hugenholtz P."/>
        </authorList>
    </citation>
    <scope>NUCLEOTIDE SEQUENCE [LARGE SCALE GENOMIC DNA]</scope>
    <source>
        <strain evidence="5">UBA9360</strain>
    </source>
</reference>
<keyword evidence="5" id="KW-0378">Hydrolase</keyword>